<feature type="transmembrane region" description="Helical" evidence="2">
    <location>
        <begin position="1255"/>
        <end position="1274"/>
    </location>
</feature>
<feature type="transmembrane region" description="Helical" evidence="2">
    <location>
        <begin position="931"/>
        <end position="952"/>
    </location>
</feature>
<feature type="transmembrane region" description="Helical" evidence="2">
    <location>
        <begin position="1330"/>
        <end position="1349"/>
    </location>
</feature>
<feature type="transmembrane region" description="Helical" evidence="2">
    <location>
        <begin position="149"/>
        <end position="167"/>
    </location>
</feature>
<feature type="transmembrane region" description="Helical" evidence="2">
    <location>
        <begin position="840"/>
        <end position="859"/>
    </location>
</feature>
<keyword evidence="4" id="KW-1185">Reference proteome</keyword>
<feature type="transmembrane region" description="Helical" evidence="2">
    <location>
        <begin position="1385"/>
        <end position="1404"/>
    </location>
</feature>
<feature type="transmembrane region" description="Helical" evidence="2">
    <location>
        <begin position="1150"/>
        <end position="1171"/>
    </location>
</feature>
<evidence type="ECO:0008006" key="5">
    <source>
        <dbReference type="Google" id="ProtNLM"/>
    </source>
</evidence>
<feature type="transmembrane region" description="Helical" evidence="2">
    <location>
        <begin position="598"/>
        <end position="617"/>
    </location>
</feature>
<feature type="transmembrane region" description="Helical" evidence="2">
    <location>
        <begin position="1435"/>
        <end position="1452"/>
    </location>
</feature>
<feature type="transmembrane region" description="Helical" evidence="2">
    <location>
        <begin position="1048"/>
        <end position="1069"/>
    </location>
</feature>
<keyword evidence="2" id="KW-1133">Transmembrane helix</keyword>
<feature type="transmembrane region" description="Helical" evidence="2">
    <location>
        <begin position="1306"/>
        <end position="1323"/>
    </location>
</feature>
<feature type="transmembrane region" description="Helical" evidence="2">
    <location>
        <begin position="673"/>
        <end position="691"/>
    </location>
</feature>
<feature type="transmembrane region" description="Helical" evidence="2">
    <location>
        <begin position="1355"/>
        <end position="1373"/>
    </location>
</feature>
<feature type="transmembrane region" description="Helical" evidence="2">
    <location>
        <begin position="1281"/>
        <end position="1300"/>
    </location>
</feature>
<feature type="transmembrane region" description="Helical" evidence="2">
    <location>
        <begin position="226"/>
        <end position="243"/>
    </location>
</feature>
<feature type="transmembrane region" description="Helical" evidence="2">
    <location>
        <begin position="1464"/>
        <end position="1484"/>
    </location>
</feature>
<feature type="transmembrane region" description="Helical" evidence="2">
    <location>
        <begin position="762"/>
        <end position="782"/>
    </location>
</feature>
<feature type="transmembrane region" description="Helical" evidence="2">
    <location>
        <begin position="650"/>
        <end position="667"/>
    </location>
</feature>
<evidence type="ECO:0000256" key="1">
    <source>
        <dbReference type="SAM" id="MobiDB-lite"/>
    </source>
</evidence>
<feature type="transmembrane region" description="Helical" evidence="2">
    <location>
        <begin position="120"/>
        <end position="137"/>
    </location>
</feature>
<feature type="transmembrane region" description="Helical" evidence="2">
    <location>
        <begin position="1023"/>
        <end position="1041"/>
    </location>
</feature>
<comment type="caution">
    <text evidence="3">The sequence shown here is derived from an EMBL/GenBank/DDBJ whole genome shotgun (WGS) entry which is preliminary data.</text>
</comment>
<organism evidence="3 4">
    <name type="scientific">Nocardiopsis coralli</name>
    <dbReference type="NCBI Taxonomy" id="2772213"/>
    <lineage>
        <taxon>Bacteria</taxon>
        <taxon>Bacillati</taxon>
        <taxon>Actinomycetota</taxon>
        <taxon>Actinomycetes</taxon>
        <taxon>Streptosporangiales</taxon>
        <taxon>Nocardiopsidaceae</taxon>
        <taxon>Nocardiopsis</taxon>
    </lineage>
</organism>
<feature type="transmembrane region" description="Helical" evidence="2">
    <location>
        <begin position="866"/>
        <end position="883"/>
    </location>
</feature>
<feature type="transmembrane region" description="Helical" evidence="2">
    <location>
        <begin position="63"/>
        <end position="83"/>
    </location>
</feature>
<feature type="transmembrane region" description="Helical" evidence="2">
    <location>
        <begin position="334"/>
        <end position="354"/>
    </location>
</feature>
<feature type="transmembrane region" description="Helical" evidence="2">
    <location>
        <begin position="789"/>
        <end position="808"/>
    </location>
</feature>
<feature type="transmembrane region" description="Helical" evidence="2">
    <location>
        <begin position="1127"/>
        <end position="1144"/>
    </location>
</feature>
<dbReference type="InterPro" id="IPR058062">
    <property type="entry name" value="SCO7613_C"/>
</dbReference>
<keyword evidence="2" id="KW-0812">Transmembrane</keyword>
<feature type="transmembrane region" description="Helical" evidence="2">
    <location>
        <begin position="1102"/>
        <end position="1120"/>
    </location>
</feature>
<feature type="transmembrane region" description="Helical" evidence="2">
    <location>
        <begin position="407"/>
        <end position="424"/>
    </location>
</feature>
<feature type="transmembrane region" description="Helical" evidence="2">
    <location>
        <begin position="203"/>
        <end position="220"/>
    </location>
</feature>
<feature type="transmembrane region" description="Helical" evidence="2">
    <location>
        <begin position="569"/>
        <end position="591"/>
    </location>
</feature>
<feature type="region of interest" description="Disordered" evidence="1">
    <location>
        <begin position="430"/>
        <end position="455"/>
    </location>
</feature>
<gene>
    <name evidence="3" type="ORF">IDM40_16095</name>
</gene>
<feature type="transmembrane region" description="Helical" evidence="2">
    <location>
        <begin position="502"/>
        <end position="522"/>
    </location>
</feature>
<feature type="transmembrane region" description="Helical" evidence="2">
    <location>
        <begin position="1204"/>
        <end position="1221"/>
    </location>
</feature>
<evidence type="ECO:0000256" key="2">
    <source>
        <dbReference type="SAM" id="Phobius"/>
    </source>
</evidence>
<feature type="transmembrane region" description="Helical" evidence="2">
    <location>
        <begin position="255"/>
        <end position="285"/>
    </location>
</feature>
<dbReference type="Proteomes" id="UP000806528">
    <property type="component" value="Unassembled WGS sequence"/>
</dbReference>
<feature type="transmembrane region" description="Helical" evidence="2">
    <location>
        <begin position="36"/>
        <end position="57"/>
    </location>
</feature>
<feature type="transmembrane region" description="Helical" evidence="2">
    <location>
        <begin position="95"/>
        <end position="114"/>
    </location>
</feature>
<feature type="transmembrane region" description="Helical" evidence="2">
    <location>
        <begin position="1410"/>
        <end position="1428"/>
    </location>
</feature>
<dbReference type="RefSeq" id="WP_193122820.1">
    <property type="nucleotide sequence ID" value="NZ_JADBGI010000013.1"/>
</dbReference>
<feature type="transmembrane region" description="Helical" evidence="2">
    <location>
        <begin position="889"/>
        <end position="910"/>
    </location>
</feature>
<evidence type="ECO:0000313" key="4">
    <source>
        <dbReference type="Proteomes" id="UP000806528"/>
    </source>
</evidence>
<dbReference type="NCBIfam" id="NF047321">
    <property type="entry name" value="SCO7613_CTERM"/>
    <property type="match status" value="1"/>
</dbReference>
<feature type="transmembrane region" description="Helical" evidence="2">
    <location>
        <begin position="1228"/>
        <end position="1249"/>
    </location>
</feature>
<keyword evidence="2" id="KW-0472">Membrane</keyword>
<feature type="transmembrane region" description="Helical" evidence="2">
    <location>
        <begin position="992"/>
        <end position="1017"/>
    </location>
</feature>
<feature type="transmembrane region" description="Helical" evidence="2">
    <location>
        <begin position="470"/>
        <end position="490"/>
    </location>
</feature>
<feature type="transmembrane region" description="Helical" evidence="2">
    <location>
        <begin position="623"/>
        <end position="643"/>
    </location>
</feature>
<accession>A0ABR9P8P8</accession>
<feature type="transmembrane region" description="Helical" evidence="2">
    <location>
        <begin position="735"/>
        <end position="756"/>
    </location>
</feature>
<reference evidence="3 4" key="1">
    <citation type="submission" date="2020-09" db="EMBL/GenBank/DDBJ databases">
        <title>Diversity and distribution of actinomycetes associated with coral in the coast of Hainan.</title>
        <authorList>
            <person name="Li F."/>
        </authorList>
    </citation>
    <scope>NUCLEOTIDE SEQUENCE [LARGE SCALE GENOMIC DNA]</scope>
    <source>
        <strain evidence="3 4">HNM0947</strain>
    </source>
</reference>
<feature type="transmembrane region" description="Helical" evidence="2">
    <location>
        <begin position="529"/>
        <end position="549"/>
    </location>
</feature>
<name>A0ABR9P8P8_9ACTN</name>
<feature type="transmembrane region" description="Helical" evidence="2">
    <location>
        <begin position="1178"/>
        <end position="1198"/>
    </location>
</feature>
<sequence length="1500" mass="151904">MDGAQPGSGRGRENARVAGSGIGAVPEIRRHSARNAILGLGAALMSVAALVFAVWAWTAADTGTRALMLLSVTAGVAWLAVPLHRRGLGATAQALGALLVVLLGVDAFLLWVLLGHGVDPAGYAAGATAVVAALLALHGRYVPLHANAPVAVVLAQPVPVLIVVSASPGTGSWVWLVAVVAATALADALVLRVCTPVGLRTSAGVMTALALGALVFAVPATTTPDAWWAIAAVLLLAGSAGLVQARGEIREVVSVASALLLALAPLAASRTASVLFPGPLAWWWADDLQLLGVPATEMLRAGTETPAAGVLTFGPVLVAALLGAGAVRLLSRQYLVPHLAVALPLTVLPCVLLLGASHAGLVATTLALGTAMLFASRRIPGHSPWTLAIGGCATLALGLWWSTAVQHSLVATLVLFAVLARVCLHLRPRTDTPRPTEPVPSAQGRGSGGAPEGKSASGATVAATLRSCALALWILTMVAGTVHVMVLAATLQVGPQEPSAPWWAAALVTLLCAAFGLTWGGAARPAGIVLMPVAVLVAGPALAPLARLVPEVGRGAPTLWQPAHTVLDTSVSGGAATAVAVLVAGAAAVALSWWLDRAWWPLVTSFVAPLALLPVPIVIGAPFAPTVVLALAVGAGLLALVVVSGDRTEARWVPVLVGAVVLLWALAWSLASVYTSVPTLAALAVGALVLLRRGVPRAESMARNAAAVTAGVPAWAAAARAAPIRAVARALQASAVALWATVLVVGAVHLALLAFTRDPAVGWWWAAALVTLVCAAVGLSLGRTLRWTGVVLMPVTVLVAGPALGPWLRPGPGVHGLWGAPDAALWQPAHVVLGTSTSEGLLTAVAVLVAGAAALAVTWRLDRARLLLVVSLVAPVALVPLPVVLGTPFAVSVLWTLAVGAGLLSVPVLRGMPALRGAIPARHVEESTGPALSRAGWVPVLTGSLVLLWALGWSSVSVYTTALTLLVFAGLALTVLLLAVPRVADPVAARALRWTSAGLWGTAIAIGTVHVSAFAALTGGPLGLWWVAALTALVCAAYGLAWGDVLRAVGVVLMPVTVLLAGPALSPLLTLGPAAHGPWGAPDAALWQSAHTVLGTSTSESVLTAVAVLVAGAAALAVTWRLDRARSLVVASLVAPVALVPVPVVLELPFLAALLLTLAVGAALTTVAALRREHTVDLWLPGLLGAAVLVWAFMWALASDVSTVVALLAVAVAGATAAALARTSVVAVIATAVATGATGGSTLVVPLTLGMPVEHAALLPIALTAAVAAVAPRLRSPLTEAAEIPASLWAVAALVLAIVFGVRGELVALGLACLGVVSLCTALRPDRRPLALGGTALMFAALWTALASWDVTVPEAYTAPPALAAVAVGWEWSRRAGRGAVPSSWLAHSGGLLLLLGPSTVLAVVEEEPVLRILAVVAVGLAVTLWGLRSRLRAPLVIGGAALLVVSVRAFGPPFMDLLVELPNWLPFAAVGAVLLTVGARYEASLRGLRTLRRAYSEMQ</sequence>
<protein>
    <recommendedName>
        <fullName evidence="5">Integral membrane protein</fullName>
    </recommendedName>
</protein>
<feature type="transmembrane region" description="Helical" evidence="2">
    <location>
        <begin position="958"/>
        <end position="980"/>
    </location>
</feature>
<dbReference type="EMBL" id="JADBGI010000013">
    <property type="protein sequence ID" value="MBE3000210.1"/>
    <property type="molecule type" value="Genomic_DNA"/>
</dbReference>
<proteinExistence type="predicted"/>
<evidence type="ECO:0000313" key="3">
    <source>
        <dbReference type="EMBL" id="MBE3000210.1"/>
    </source>
</evidence>
<feature type="transmembrane region" description="Helical" evidence="2">
    <location>
        <begin position="173"/>
        <end position="191"/>
    </location>
</feature>
<feature type="transmembrane region" description="Helical" evidence="2">
    <location>
        <begin position="305"/>
        <end position="327"/>
    </location>
</feature>